<reference evidence="1" key="1">
    <citation type="submission" date="2020-10" db="EMBL/GenBank/DDBJ databases">
        <title>High-Quality Genome Resource of Clonostachys rosea strain S41 by Oxford Nanopore Long-Read Sequencing.</title>
        <authorList>
            <person name="Wang H."/>
        </authorList>
    </citation>
    <scope>NUCLEOTIDE SEQUENCE</scope>
    <source>
        <strain evidence="1">S41</strain>
    </source>
</reference>
<dbReference type="Gene3D" id="1.10.405.20">
    <property type="match status" value="1"/>
</dbReference>
<accession>A0A8H7TUT4</accession>
<dbReference type="GO" id="GO:0016491">
    <property type="term" value="F:oxidoreductase activity"/>
    <property type="evidence" value="ECO:0007669"/>
    <property type="project" value="TreeGrafter"/>
</dbReference>
<evidence type="ECO:0000313" key="1">
    <source>
        <dbReference type="EMBL" id="KAF9758083.1"/>
    </source>
</evidence>
<name>A0A8H7TUT4_BIOOC</name>
<gene>
    <name evidence="1" type="ORF">IM811_009027</name>
</gene>
<dbReference type="AlphaFoldDB" id="A0A8H7TUT4"/>
<dbReference type="Gene3D" id="3.50.50.60">
    <property type="entry name" value="FAD/NAD(P)-binding domain"/>
    <property type="match status" value="1"/>
</dbReference>
<sequence length="256" mass="29070">MHDIPKVKRVAIIGSGCSGIAALWALNRTYHDVYLYEAADRLGGHTNTAQWKAGRYTAAVDTGFIVLNTATYPNFLGFLEKLGVETEPAKMKFSVSRDRGVLEWVCGTTLGSVFCQRRNILSPRMWRMLFDIIRFNQFALDLILEDDSRFVRQRNGSAKYAGSTENIGDYLNREGYSEAFRDDYLLPLIGALWSTNPAKSPLDFPAKSLVRFLWNHDLLTSIAERPQWRILKEGSQSYVDAVMRGFPQIIFSSKRP</sequence>
<protein>
    <recommendedName>
        <fullName evidence="3">Amine oxidase domain-containing protein</fullName>
    </recommendedName>
</protein>
<dbReference type="Proteomes" id="UP000616885">
    <property type="component" value="Unassembled WGS sequence"/>
</dbReference>
<dbReference type="InterPro" id="IPR050464">
    <property type="entry name" value="Zeta_carotene_desat/Oxidored"/>
</dbReference>
<dbReference type="PANTHER" id="PTHR42923">
    <property type="entry name" value="PROTOPORPHYRINOGEN OXIDASE"/>
    <property type="match status" value="1"/>
</dbReference>
<dbReference type="Pfam" id="PF13450">
    <property type="entry name" value="NAD_binding_8"/>
    <property type="match status" value="1"/>
</dbReference>
<organism evidence="1 2">
    <name type="scientific">Bionectria ochroleuca</name>
    <name type="common">Gliocladium roseum</name>
    <dbReference type="NCBI Taxonomy" id="29856"/>
    <lineage>
        <taxon>Eukaryota</taxon>
        <taxon>Fungi</taxon>
        <taxon>Dikarya</taxon>
        <taxon>Ascomycota</taxon>
        <taxon>Pezizomycotina</taxon>
        <taxon>Sordariomycetes</taxon>
        <taxon>Hypocreomycetidae</taxon>
        <taxon>Hypocreales</taxon>
        <taxon>Bionectriaceae</taxon>
        <taxon>Clonostachys</taxon>
    </lineage>
</organism>
<dbReference type="EMBL" id="JADCTT010000002">
    <property type="protein sequence ID" value="KAF9758083.1"/>
    <property type="molecule type" value="Genomic_DNA"/>
</dbReference>
<comment type="caution">
    <text evidence="1">The sequence shown here is derived from an EMBL/GenBank/DDBJ whole genome shotgun (WGS) entry which is preliminary data.</text>
</comment>
<dbReference type="PANTHER" id="PTHR42923:SF17">
    <property type="entry name" value="AMINE OXIDASE DOMAIN-CONTAINING PROTEIN"/>
    <property type="match status" value="1"/>
</dbReference>
<dbReference type="InterPro" id="IPR036188">
    <property type="entry name" value="FAD/NAD-bd_sf"/>
</dbReference>
<dbReference type="SUPFAM" id="SSF51905">
    <property type="entry name" value="FAD/NAD(P)-binding domain"/>
    <property type="match status" value="1"/>
</dbReference>
<evidence type="ECO:0000313" key="2">
    <source>
        <dbReference type="Proteomes" id="UP000616885"/>
    </source>
</evidence>
<proteinExistence type="predicted"/>
<evidence type="ECO:0008006" key="3">
    <source>
        <dbReference type="Google" id="ProtNLM"/>
    </source>
</evidence>